<dbReference type="GO" id="GO:0006777">
    <property type="term" value="P:Mo-molybdopterin cofactor biosynthetic process"/>
    <property type="evidence" value="ECO:0007669"/>
    <property type="project" value="UniProtKB-KW"/>
</dbReference>
<comment type="catalytic activity">
    <reaction evidence="8">
        <text>Mo-molybdopterin + GTP + H(+) = Mo-molybdopterin guanine dinucleotide + diphosphate</text>
        <dbReference type="Rhea" id="RHEA:34243"/>
        <dbReference type="ChEBI" id="CHEBI:15378"/>
        <dbReference type="ChEBI" id="CHEBI:33019"/>
        <dbReference type="ChEBI" id="CHEBI:37565"/>
        <dbReference type="ChEBI" id="CHEBI:71302"/>
        <dbReference type="ChEBI" id="CHEBI:71310"/>
        <dbReference type="EC" id="2.7.7.77"/>
    </reaction>
</comment>
<keyword evidence="11" id="KW-1185">Reference proteome</keyword>
<reference evidence="10 11" key="1">
    <citation type="submission" date="2019-08" db="EMBL/GenBank/DDBJ databases">
        <title>Genome sequencing of Paenibacillus faecis DSM 23593(T).</title>
        <authorList>
            <person name="Kook J.-K."/>
            <person name="Park S.-N."/>
            <person name="Lim Y.K."/>
        </authorList>
    </citation>
    <scope>NUCLEOTIDE SEQUENCE [LARGE SCALE GENOMIC DNA]</scope>
    <source>
        <strain evidence="10 11">DSM 23593</strain>
    </source>
</reference>
<feature type="binding site" evidence="8">
    <location>
        <position position="94"/>
    </location>
    <ligand>
        <name>Mg(2+)</name>
        <dbReference type="ChEBI" id="CHEBI:18420"/>
    </ligand>
</feature>
<keyword evidence="10" id="KW-0548">Nucleotidyltransferase</keyword>
<keyword evidence="6 8" id="KW-0342">GTP-binding</keyword>
<dbReference type="InterPro" id="IPR025877">
    <property type="entry name" value="MobA-like_NTP_Trfase"/>
</dbReference>
<name>A0A5D0CQQ4_9BACL</name>
<evidence type="ECO:0000259" key="9">
    <source>
        <dbReference type="Pfam" id="PF12804"/>
    </source>
</evidence>
<dbReference type="InterPro" id="IPR029044">
    <property type="entry name" value="Nucleotide-diphossugar_trans"/>
</dbReference>
<dbReference type="GO" id="GO:0061603">
    <property type="term" value="F:molybdenum cofactor guanylyltransferase activity"/>
    <property type="evidence" value="ECO:0007669"/>
    <property type="project" value="UniProtKB-EC"/>
</dbReference>
<dbReference type="EMBL" id="VSDO01000003">
    <property type="protein sequence ID" value="TYA11950.1"/>
    <property type="molecule type" value="Genomic_DNA"/>
</dbReference>
<evidence type="ECO:0000256" key="7">
    <source>
        <dbReference type="ARBA" id="ARBA00023150"/>
    </source>
</evidence>
<dbReference type="PANTHER" id="PTHR19136:SF81">
    <property type="entry name" value="MOLYBDENUM COFACTOR GUANYLYLTRANSFERASE"/>
    <property type="match status" value="1"/>
</dbReference>
<dbReference type="CDD" id="cd02503">
    <property type="entry name" value="MobA"/>
    <property type="match status" value="1"/>
</dbReference>
<dbReference type="Gene3D" id="3.90.550.10">
    <property type="entry name" value="Spore Coat Polysaccharide Biosynthesis Protein SpsA, Chain A"/>
    <property type="match status" value="1"/>
</dbReference>
<keyword evidence="4 8" id="KW-0547">Nucleotide-binding</keyword>
<comment type="caution">
    <text evidence="10">The sequence shown here is derived from an EMBL/GenBank/DDBJ whole genome shotgun (WGS) entry which is preliminary data.</text>
</comment>
<evidence type="ECO:0000256" key="3">
    <source>
        <dbReference type="ARBA" id="ARBA00022723"/>
    </source>
</evidence>
<comment type="function">
    <text evidence="8">Transfers a GMP moiety from GTP to Mo-molybdopterin (Mo-MPT) cofactor (Moco or molybdenum cofactor) to form Mo-molybdopterin guanine dinucleotide (Mo-MGD) cofactor.</text>
</comment>
<dbReference type="PANTHER" id="PTHR19136">
    <property type="entry name" value="MOLYBDENUM COFACTOR GUANYLYLTRANSFERASE"/>
    <property type="match status" value="1"/>
</dbReference>
<evidence type="ECO:0000313" key="11">
    <source>
        <dbReference type="Proteomes" id="UP000325218"/>
    </source>
</evidence>
<comment type="domain">
    <text evidence="8">The N-terminal domain determines nucleotide recognition and specific binding, while the C-terminal domain determines the specific binding to the target protein.</text>
</comment>
<evidence type="ECO:0000256" key="5">
    <source>
        <dbReference type="ARBA" id="ARBA00022842"/>
    </source>
</evidence>
<protein>
    <recommendedName>
        <fullName evidence="8">Probable molybdenum cofactor guanylyltransferase</fullName>
        <shortName evidence="8">MoCo guanylyltransferase</shortName>
        <ecNumber evidence="8">2.7.7.77</ecNumber>
    </recommendedName>
    <alternativeName>
        <fullName evidence="8">GTP:molybdopterin guanylyltransferase</fullName>
    </alternativeName>
    <alternativeName>
        <fullName evidence="8">Mo-MPT guanylyltransferase</fullName>
    </alternativeName>
    <alternativeName>
        <fullName evidence="8">Molybdopterin guanylyltransferase</fullName>
    </alternativeName>
    <alternativeName>
        <fullName evidence="8">Molybdopterin-guanine dinucleotide synthase</fullName>
        <shortName evidence="8">MGD synthase</shortName>
    </alternativeName>
</protein>
<feature type="domain" description="MobA-like NTP transferase" evidence="9">
    <location>
        <begin position="5"/>
        <end position="153"/>
    </location>
</feature>
<dbReference type="EC" id="2.7.7.77" evidence="8"/>
<evidence type="ECO:0000256" key="2">
    <source>
        <dbReference type="ARBA" id="ARBA00022679"/>
    </source>
</evidence>
<keyword evidence="5 8" id="KW-0460">Magnesium</keyword>
<evidence type="ECO:0000256" key="6">
    <source>
        <dbReference type="ARBA" id="ARBA00023134"/>
    </source>
</evidence>
<keyword evidence="1 8" id="KW-0963">Cytoplasm</keyword>
<dbReference type="GO" id="GO:0046872">
    <property type="term" value="F:metal ion binding"/>
    <property type="evidence" value="ECO:0007669"/>
    <property type="project" value="UniProtKB-KW"/>
</dbReference>
<keyword evidence="2 8" id="KW-0808">Transferase</keyword>
<dbReference type="Proteomes" id="UP000325218">
    <property type="component" value="Unassembled WGS sequence"/>
</dbReference>
<dbReference type="InterPro" id="IPR013482">
    <property type="entry name" value="Molybde_CF_guanTrfase"/>
</dbReference>
<accession>A0A5D0CQQ4</accession>
<feature type="binding site" evidence="8">
    <location>
        <begin position="8"/>
        <end position="10"/>
    </location>
    <ligand>
        <name>GTP</name>
        <dbReference type="ChEBI" id="CHEBI:37565"/>
    </ligand>
</feature>
<feature type="binding site" evidence="8">
    <location>
        <position position="20"/>
    </location>
    <ligand>
        <name>GTP</name>
        <dbReference type="ChEBI" id="CHEBI:37565"/>
    </ligand>
</feature>
<organism evidence="10 11">
    <name type="scientific">Paenibacillus faecis</name>
    <dbReference type="NCBI Taxonomy" id="862114"/>
    <lineage>
        <taxon>Bacteria</taxon>
        <taxon>Bacillati</taxon>
        <taxon>Bacillota</taxon>
        <taxon>Bacilli</taxon>
        <taxon>Bacillales</taxon>
        <taxon>Paenibacillaceae</taxon>
        <taxon>Paenibacillus</taxon>
    </lineage>
</organism>
<dbReference type="GO" id="GO:0005525">
    <property type="term" value="F:GTP binding"/>
    <property type="evidence" value="ECO:0007669"/>
    <property type="project" value="UniProtKB-UniRule"/>
</dbReference>
<comment type="similarity">
    <text evidence="8">Belongs to the MobA family.</text>
</comment>
<comment type="caution">
    <text evidence="8">Lacks conserved residue(s) required for the propagation of feature annotation.</text>
</comment>
<dbReference type="OrthoDB" id="9788394at2"/>
<dbReference type="RefSeq" id="WP_148453062.1">
    <property type="nucleotide sequence ID" value="NZ_VSDO01000003.1"/>
</dbReference>
<feature type="binding site" evidence="8">
    <location>
        <position position="65"/>
    </location>
    <ligand>
        <name>GTP</name>
        <dbReference type="ChEBI" id="CHEBI:37565"/>
    </ligand>
</feature>
<comment type="cofactor">
    <cofactor evidence="8">
        <name>Mg(2+)</name>
        <dbReference type="ChEBI" id="CHEBI:18420"/>
    </cofactor>
</comment>
<dbReference type="HAMAP" id="MF_00316">
    <property type="entry name" value="MobA"/>
    <property type="match status" value="1"/>
</dbReference>
<comment type="subcellular location">
    <subcellularLocation>
        <location evidence="8">Cytoplasm</location>
    </subcellularLocation>
</comment>
<evidence type="ECO:0000256" key="1">
    <source>
        <dbReference type="ARBA" id="ARBA00022490"/>
    </source>
</evidence>
<gene>
    <name evidence="8" type="primary">mobA</name>
    <name evidence="10" type="ORF">FRY98_14480</name>
</gene>
<proteinExistence type="inferred from homology"/>
<evidence type="ECO:0000313" key="10">
    <source>
        <dbReference type="EMBL" id="TYA11950.1"/>
    </source>
</evidence>
<sequence>MAITAVILAGGRSSRMGRNKALLPIGGIPVIEKLVKELSQVTETVLIAGGPKETYSYLEAEMISDTFPGAGPLAGLHAGLKAAATTWSVVVACDMPFAGREAVRWLAERTLQAEKEGKEAVIPVVEGREQPLLAAYRRSVLPGLERTLKEGQLKLTRWTEGLKADYPDGAAMARAAGIPAERIPFNMNRPEDYRQALAWAESPPGEEV</sequence>
<dbReference type="Pfam" id="PF12804">
    <property type="entry name" value="NTP_transf_3"/>
    <property type="match status" value="1"/>
</dbReference>
<feature type="binding site" evidence="8">
    <location>
        <position position="94"/>
    </location>
    <ligand>
        <name>GTP</name>
        <dbReference type="ChEBI" id="CHEBI:37565"/>
    </ligand>
</feature>
<evidence type="ECO:0000256" key="4">
    <source>
        <dbReference type="ARBA" id="ARBA00022741"/>
    </source>
</evidence>
<evidence type="ECO:0000256" key="8">
    <source>
        <dbReference type="HAMAP-Rule" id="MF_00316"/>
    </source>
</evidence>
<dbReference type="AlphaFoldDB" id="A0A5D0CQQ4"/>
<dbReference type="GO" id="GO:0005737">
    <property type="term" value="C:cytoplasm"/>
    <property type="evidence" value="ECO:0007669"/>
    <property type="project" value="UniProtKB-SubCell"/>
</dbReference>
<keyword evidence="3 8" id="KW-0479">Metal-binding</keyword>
<dbReference type="SUPFAM" id="SSF53448">
    <property type="entry name" value="Nucleotide-diphospho-sugar transferases"/>
    <property type="match status" value="1"/>
</dbReference>
<keyword evidence="7 8" id="KW-0501">Molybdenum cofactor biosynthesis</keyword>